<evidence type="ECO:0000313" key="3">
    <source>
        <dbReference type="Proteomes" id="UP000694545"/>
    </source>
</evidence>
<protein>
    <submittedName>
        <fullName evidence="2">Uncharacterized protein</fullName>
    </submittedName>
</protein>
<keyword evidence="3" id="KW-1185">Reference proteome</keyword>
<reference evidence="2" key="1">
    <citation type="submission" date="2025-08" db="UniProtKB">
        <authorList>
            <consortium name="Ensembl"/>
        </authorList>
    </citation>
    <scope>IDENTIFICATION</scope>
</reference>
<organism evidence="2 3">
    <name type="scientific">Varanus komodoensis</name>
    <name type="common">Komodo dragon</name>
    <dbReference type="NCBI Taxonomy" id="61221"/>
    <lineage>
        <taxon>Eukaryota</taxon>
        <taxon>Metazoa</taxon>
        <taxon>Chordata</taxon>
        <taxon>Craniata</taxon>
        <taxon>Vertebrata</taxon>
        <taxon>Euteleostomi</taxon>
        <taxon>Lepidosauria</taxon>
        <taxon>Squamata</taxon>
        <taxon>Bifurcata</taxon>
        <taxon>Unidentata</taxon>
        <taxon>Episquamata</taxon>
        <taxon>Toxicofera</taxon>
        <taxon>Anguimorpha</taxon>
        <taxon>Paleoanguimorpha</taxon>
        <taxon>Varanoidea</taxon>
        <taxon>Varanidae</taxon>
        <taxon>Varanus</taxon>
    </lineage>
</organism>
<dbReference type="OMA" id="HAVCEGR"/>
<dbReference type="AlphaFoldDB" id="A0A8D2JC66"/>
<feature type="region of interest" description="Disordered" evidence="1">
    <location>
        <begin position="87"/>
        <end position="116"/>
    </location>
</feature>
<evidence type="ECO:0000313" key="2">
    <source>
        <dbReference type="Ensembl" id="ENSVKKP00000012462.1"/>
    </source>
</evidence>
<feature type="compositionally biased region" description="Basic and acidic residues" evidence="1">
    <location>
        <begin position="87"/>
        <end position="110"/>
    </location>
</feature>
<name>A0A8D2JC66_VARKO</name>
<dbReference type="Proteomes" id="UP000694545">
    <property type="component" value="Unplaced"/>
</dbReference>
<reference evidence="2" key="2">
    <citation type="submission" date="2025-09" db="UniProtKB">
        <authorList>
            <consortium name="Ensembl"/>
        </authorList>
    </citation>
    <scope>IDENTIFICATION</scope>
</reference>
<feature type="compositionally biased region" description="Low complexity" evidence="1">
    <location>
        <begin position="10"/>
        <end position="24"/>
    </location>
</feature>
<accession>A0A8D2JC66</accession>
<evidence type="ECO:0000256" key="1">
    <source>
        <dbReference type="SAM" id="MobiDB-lite"/>
    </source>
</evidence>
<sequence>MRQQSRRSVRPPAAGAPPSGLLVAPAPPRSAPARRRRPPGTRPALHSGLWSAAQAAASSSGTLAREALAGRAAPHAQLQVLLLREGADHVPRRADGEGQLRPRLAHRDGGADVGGPDLHVLPGRALADAQAAAPGALPAVDRAVLERRRQTVHRGPVDLLVDAVLHVLKDDGELRGEVP</sequence>
<proteinExistence type="predicted"/>
<dbReference type="Ensembl" id="ENSVKKT00000012762.1">
    <property type="protein sequence ID" value="ENSVKKP00000012462.1"/>
    <property type="gene ID" value="ENSVKKG00000008670.1"/>
</dbReference>
<feature type="region of interest" description="Disordered" evidence="1">
    <location>
        <begin position="1"/>
        <end position="70"/>
    </location>
</feature>
<feature type="compositionally biased region" description="Low complexity" evidence="1">
    <location>
        <begin position="51"/>
        <end position="60"/>
    </location>
</feature>